<keyword evidence="2" id="KW-1185">Reference proteome</keyword>
<organism evidence="1 2">
    <name type="scientific">Panicum virgatum</name>
    <name type="common">Blackwell switchgrass</name>
    <dbReference type="NCBI Taxonomy" id="38727"/>
    <lineage>
        <taxon>Eukaryota</taxon>
        <taxon>Viridiplantae</taxon>
        <taxon>Streptophyta</taxon>
        <taxon>Embryophyta</taxon>
        <taxon>Tracheophyta</taxon>
        <taxon>Spermatophyta</taxon>
        <taxon>Magnoliopsida</taxon>
        <taxon>Liliopsida</taxon>
        <taxon>Poales</taxon>
        <taxon>Poaceae</taxon>
        <taxon>PACMAD clade</taxon>
        <taxon>Panicoideae</taxon>
        <taxon>Panicodae</taxon>
        <taxon>Paniceae</taxon>
        <taxon>Panicinae</taxon>
        <taxon>Panicum</taxon>
        <taxon>Panicum sect. Hiantes</taxon>
    </lineage>
</organism>
<dbReference type="AlphaFoldDB" id="A0A8T0RS17"/>
<proteinExistence type="predicted"/>
<reference evidence="1" key="1">
    <citation type="submission" date="2020-05" db="EMBL/GenBank/DDBJ databases">
        <title>WGS assembly of Panicum virgatum.</title>
        <authorList>
            <person name="Lovell J.T."/>
            <person name="Jenkins J."/>
            <person name="Shu S."/>
            <person name="Juenger T.E."/>
            <person name="Schmutz J."/>
        </authorList>
    </citation>
    <scope>NUCLEOTIDE SEQUENCE</scope>
    <source>
        <strain evidence="1">AP13</strain>
    </source>
</reference>
<accession>A0A8T0RS17</accession>
<protein>
    <submittedName>
        <fullName evidence="1">Uncharacterized protein</fullName>
    </submittedName>
</protein>
<dbReference type="Proteomes" id="UP000823388">
    <property type="component" value="Chromosome 5N"/>
</dbReference>
<gene>
    <name evidence="1" type="ORF">PVAP13_5NG208481</name>
</gene>
<comment type="caution">
    <text evidence="1">The sequence shown here is derived from an EMBL/GenBank/DDBJ whole genome shotgun (WGS) entry which is preliminary data.</text>
</comment>
<dbReference type="EMBL" id="CM029046">
    <property type="protein sequence ID" value="KAG2588174.1"/>
    <property type="molecule type" value="Genomic_DNA"/>
</dbReference>
<sequence length="94" mass="9783">MNLSGKEVWGRSGRRDPLVCTAVARQLGPWAWRGFGQVPWVHAARGQSSAAQQRLLGPLRHAAAEAAHRPAWAVLCAASSSVRAAAGASGSSAI</sequence>
<evidence type="ECO:0000313" key="2">
    <source>
        <dbReference type="Proteomes" id="UP000823388"/>
    </source>
</evidence>
<evidence type="ECO:0000313" key="1">
    <source>
        <dbReference type="EMBL" id="KAG2588174.1"/>
    </source>
</evidence>
<name>A0A8T0RS17_PANVG</name>